<proteinExistence type="predicted"/>
<evidence type="ECO:0000256" key="1">
    <source>
        <dbReference type="SAM" id="MobiDB-lite"/>
    </source>
</evidence>
<dbReference type="SUPFAM" id="SSF81296">
    <property type="entry name" value="E set domains"/>
    <property type="match status" value="1"/>
</dbReference>
<dbReference type="Pfam" id="PF08811">
    <property type="entry name" value="DUF1800"/>
    <property type="match status" value="1"/>
</dbReference>
<organism evidence="2">
    <name type="scientific">marine metagenome</name>
    <dbReference type="NCBI Taxonomy" id="408172"/>
    <lineage>
        <taxon>unclassified sequences</taxon>
        <taxon>metagenomes</taxon>
        <taxon>ecological metagenomes</taxon>
    </lineage>
</organism>
<dbReference type="InterPro" id="IPR013783">
    <property type="entry name" value="Ig-like_fold"/>
</dbReference>
<evidence type="ECO:0008006" key="3">
    <source>
        <dbReference type="Google" id="ProtNLM"/>
    </source>
</evidence>
<feature type="region of interest" description="Disordered" evidence="1">
    <location>
        <begin position="142"/>
        <end position="162"/>
    </location>
</feature>
<name>A0A382ET83_9ZZZZ</name>
<gene>
    <name evidence="2" type="ORF">METZ01_LOCUS206443</name>
</gene>
<reference evidence="2" key="1">
    <citation type="submission" date="2018-05" db="EMBL/GenBank/DDBJ databases">
        <authorList>
            <person name="Lanie J.A."/>
            <person name="Ng W.-L."/>
            <person name="Kazmierczak K.M."/>
            <person name="Andrzejewski T.M."/>
            <person name="Davidsen T.M."/>
            <person name="Wayne K.J."/>
            <person name="Tettelin H."/>
            <person name="Glass J.I."/>
            <person name="Rusch D."/>
            <person name="Podicherti R."/>
            <person name="Tsui H.-C.T."/>
            <person name="Winkler M.E."/>
        </authorList>
    </citation>
    <scope>NUCLEOTIDE SEQUENCE</scope>
</reference>
<dbReference type="InterPro" id="IPR014917">
    <property type="entry name" value="DUF1800"/>
</dbReference>
<evidence type="ECO:0000313" key="2">
    <source>
        <dbReference type="EMBL" id="SVB53589.1"/>
    </source>
</evidence>
<accession>A0A382ET83</accession>
<dbReference type="Gene3D" id="2.60.40.10">
    <property type="entry name" value="Immunoglobulins"/>
    <property type="match status" value="1"/>
</dbReference>
<dbReference type="AlphaFoldDB" id="A0A382ET83"/>
<dbReference type="EMBL" id="UINC01046059">
    <property type="protein sequence ID" value="SVB53589.1"/>
    <property type="molecule type" value="Genomic_DNA"/>
</dbReference>
<dbReference type="InterPro" id="IPR014756">
    <property type="entry name" value="Ig_E-set"/>
</dbReference>
<protein>
    <recommendedName>
        <fullName evidence="3">DUF1800 domain-containing protein</fullName>
    </recommendedName>
</protein>
<sequence>MNRLSLNINFFSKVLISLFVGVLSVQLLGKSSDKIKLISDKNEDPSILKRVESLNTYLKEHSYFPPLYPYIENLPQEFIQVFPEQIQAPDIEVKSTISSRDVDFDLRAASHLLRRTTFGPTWEQISTTHDEGLDATVDALLEEQPTPDPPGDWIDDPTPPYDSLTPEQLDSLNQAYRDQRAELRSWIIDNMLEEETSIHETMTLFWHDHFATSAQKVSFPPALYNYYALLREHSLGNIKDFVKAMAVDPAMLIWLDNKNNRYRHLYVTGDSDEWSGYGRKLTDEDEDGVYDKTIALNPGLYRYLYTCGGFSIYEDVPDECAYIDPEDDTPLRAFGMNNEDVILDPHPWGGCSEEGYNDSPMVVNFNVDMTGVDLQGGAVHVTGT</sequence>
<feature type="non-terminal residue" evidence="2">
    <location>
        <position position="384"/>
    </location>
</feature>